<dbReference type="EMBL" id="BSNK01000001">
    <property type="protein sequence ID" value="GLQ23316.1"/>
    <property type="molecule type" value="Genomic_DNA"/>
</dbReference>
<dbReference type="RefSeq" id="WP_284388612.1">
    <property type="nucleotide sequence ID" value="NZ_BSNK01000001.1"/>
</dbReference>
<gene>
    <name evidence="1" type="ORF">GCM10007853_11900</name>
</gene>
<sequence>MSTLKHKGKGPQAMTANELVSGLSVWMTTDLNWSRDYADALLTEDETVIEKMDEIAKAAEQANTVVGAYFIDTVDAKPARYRERFRTHGPSYDTADLISES</sequence>
<protein>
    <recommendedName>
        <fullName evidence="3">DUF2849 domain-containing protein</fullName>
    </recommendedName>
</protein>
<organism evidence="1 2">
    <name type="scientific">Algimonas ampicilliniresistens</name>
    <dbReference type="NCBI Taxonomy" id="1298735"/>
    <lineage>
        <taxon>Bacteria</taxon>
        <taxon>Pseudomonadati</taxon>
        <taxon>Pseudomonadota</taxon>
        <taxon>Alphaproteobacteria</taxon>
        <taxon>Maricaulales</taxon>
        <taxon>Robiginitomaculaceae</taxon>
        <taxon>Algimonas</taxon>
    </lineage>
</organism>
<evidence type="ECO:0000313" key="1">
    <source>
        <dbReference type="EMBL" id="GLQ23316.1"/>
    </source>
</evidence>
<reference evidence="1" key="2">
    <citation type="submission" date="2023-01" db="EMBL/GenBank/DDBJ databases">
        <title>Draft genome sequence of Algimonas ampicilliniresistens strain NBRC 108219.</title>
        <authorList>
            <person name="Sun Q."/>
            <person name="Mori K."/>
        </authorList>
    </citation>
    <scope>NUCLEOTIDE SEQUENCE</scope>
    <source>
        <strain evidence="1">NBRC 108219</strain>
    </source>
</reference>
<accession>A0ABQ5V9Q4</accession>
<evidence type="ECO:0000313" key="2">
    <source>
        <dbReference type="Proteomes" id="UP001161391"/>
    </source>
</evidence>
<evidence type="ECO:0008006" key="3">
    <source>
        <dbReference type="Google" id="ProtNLM"/>
    </source>
</evidence>
<keyword evidence="2" id="KW-1185">Reference proteome</keyword>
<dbReference type="Pfam" id="PF11011">
    <property type="entry name" value="DUF2849"/>
    <property type="match status" value="1"/>
</dbReference>
<reference evidence="1" key="1">
    <citation type="journal article" date="2014" name="Int. J. Syst. Evol. Microbiol.">
        <title>Complete genome of a new Firmicutes species belonging to the dominant human colonic microbiota ('Ruminococcus bicirculans') reveals two chromosomes and a selective capacity to utilize plant glucans.</title>
        <authorList>
            <consortium name="NISC Comparative Sequencing Program"/>
            <person name="Wegmann U."/>
            <person name="Louis P."/>
            <person name="Goesmann A."/>
            <person name="Henrissat B."/>
            <person name="Duncan S.H."/>
            <person name="Flint H.J."/>
        </authorList>
    </citation>
    <scope>NUCLEOTIDE SEQUENCE</scope>
    <source>
        <strain evidence="1">NBRC 108219</strain>
    </source>
</reference>
<dbReference type="InterPro" id="IPR021270">
    <property type="entry name" value="DUF2849"/>
</dbReference>
<proteinExistence type="predicted"/>
<name>A0ABQ5V9Q4_9PROT</name>
<dbReference type="Proteomes" id="UP001161391">
    <property type="component" value="Unassembled WGS sequence"/>
</dbReference>
<comment type="caution">
    <text evidence="1">The sequence shown here is derived from an EMBL/GenBank/DDBJ whole genome shotgun (WGS) entry which is preliminary data.</text>
</comment>